<dbReference type="GO" id="GO:0005524">
    <property type="term" value="F:ATP binding"/>
    <property type="evidence" value="ECO:0007669"/>
    <property type="project" value="UniProtKB-KW"/>
</dbReference>
<dbReference type="InterPro" id="IPR020845">
    <property type="entry name" value="AMP-binding_CS"/>
</dbReference>
<dbReference type="eggNOG" id="KOG1175">
    <property type="taxonomic scope" value="Eukaryota"/>
</dbReference>
<dbReference type="OrthoDB" id="10253869at2759"/>
<sequence>MEPLWTPRDPQSTAMDRFRRSVNDRHSLSLETYEQLHGWSLGISNFWQDVFDFTGLICSVPATKVYEEDVAMQDIPAWFVGMKLNWAENMLRHCVTLGDRVAVHELTEAAEPADHLGKLKLKYASKTYRQLYSDVAQLALALRARNIQAGEAVCYCGPNCYTTLVAVLATAAIGAVWSSVASDFGVDAVYSRLVQVKPKVLFSVDAVRYNGKSHSQADKLARVIERLREDDACPAHLIIHDYLPDGEKINFGAHFQSDVQQYRYADFVAGHGSAKTIEFYQADFDHPLWILFSSGTTGLPKAIVHRAGGMLVQSARELLIQGDMKPDDVFFYYSTPAWMMINYLWGGLLAGATLVLFDGSPLYHTQLLWQMAEELKVTIFGTSAKYLDVVSKTYTPKDHHDLGSIRQLHSTGSPLSAGLFEWSYTAISSDMCLASISGGTDLCGLAVGLNTALPVYAGEIQCRNLGMAVEVWSEGEQAAIGQEGELIFTKPFPSMPLRFQGDLNFERYRAAYFSQYPNVWAHGDYVVLTPSRSGNGGGLIMLGRSDAVLNPGGVRFGSSELYDALQGIVEIVDALAIGQKIDNGMDERVLLFVELRQGTQLTDALQRTVKTQIRQKRSPRHVPALLIQVEPDMIPYTTNSKKSEIPVKKIINGAPLSSINASTLRNPACLAYYKQVREDLVGCH</sequence>
<protein>
    <recommendedName>
        <fullName evidence="5">AMP-dependent synthetase/ligase domain-containing protein</fullName>
    </recommendedName>
</protein>
<dbReference type="RefSeq" id="XP_014565613.1">
    <property type="nucleotide sequence ID" value="XM_014710127.1"/>
</dbReference>
<dbReference type="HOGENOM" id="CLU_000022_3_3_1"/>
<comment type="caution">
    <text evidence="6">The sequence shown here is derived from an EMBL/GenBank/DDBJ whole genome shotgun (WGS) entry which is preliminary data.</text>
</comment>
<dbReference type="InterPro" id="IPR042099">
    <property type="entry name" value="ANL_N_sf"/>
</dbReference>
<dbReference type="Gene3D" id="3.30.300.30">
    <property type="match status" value="1"/>
</dbReference>
<dbReference type="InterPro" id="IPR000873">
    <property type="entry name" value="AMP-dep_synth/lig_dom"/>
</dbReference>
<proteinExistence type="inferred from homology"/>
<dbReference type="PANTHER" id="PTHR42921">
    <property type="entry name" value="ACETOACETYL-COA SYNTHETASE"/>
    <property type="match status" value="1"/>
</dbReference>
<reference evidence="6 7" key="1">
    <citation type="journal article" date="2011" name="J. Gen. Appl. Microbiol.">
        <title>Draft genome sequencing of the enigmatic basidiomycete Mixia osmundae.</title>
        <authorList>
            <person name="Nishida H."/>
            <person name="Nagatsuka Y."/>
            <person name="Sugiyama J."/>
        </authorList>
    </citation>
    <scope>NUCLEOTIDE SEQUENCE [LARGE SCALE GENOMIC DNA]</scope>
    <source>
        <strain evidence="7">CBS 9802 / IAM 14324 / JCM 22182 / KY 12970</strain>
    </source>
</reference>
<feature type="domain" description="AMP-dependent synthetase/ligase" evidence="5">
    <location>
        <begin position="122"/>
        <end position="491"/>
    </location>
</feature>
<keyword evidence="2" id="KW-0436">Ligase</keyword>
<dbReference type="PROSITE" id="PS00455">
    <property type="entry name" value="AMP_BINDING"/>
    <property type="match status" value="1"/>
</dbReference>
<gene>
    <name evidence="6" type="primary">Mo06702</name>
    <name evidence="6" type="ORF">E5Q_06702</name>
</gene>
<dbReference type="Proteomes" id="UP000009131">
    <property type="component" value="Unassembled WGS sequence"/>
</dbReference>
<reference evidence="6 7" key="2">
    <citation type="journal article" date="2012" name="Open Biol.">
        <title>Characteristics of nucleosomes and linker DNA regions on the genome of the basidiomycete Mixia osmundae revealed by mono- and dinucleosome mapping.</title>
        <authorList>
            <person name="Nishida H."/>
            <person name="Kondo S."/>
            <person name="Matsumoto T."/>
            <person name="Suzuki Y."/>
            <person name="Yoshikawa H."/>
            <person name="Taylor T.D."/>
            <person name="Sugiyama J."/>
        </authorList>
    </citation>
    <scope>NUCLEOTIDE SEQUENCE [LARGE SCALE GENOMIC DNA]</scope>
    <source>
        <strain evidence="7">CBS 9802 / IAM 14324 / JCM 22182 / KY 12970</strain>
    </source>
</reference>
<keyword evidence="7" id="KW-1185">Reference proteome</keyword>
<dbReference type="STRING" id="764103.G7EAY9"/>
<accession>G7EAY9</accession>
<evidence type="ECO:0000256" key="4">
    <source>
        <dbReference type="ARBA" id="ARBA00022840"/>
    </source>
</evidence>
<dbReference type="Gene3D" id="3.40.50.12780">
    <property type="entry name" value="N-terminal domain of ligase-like"/>
    <property type="match status" value="1"/>
</dbReference>
<dbReference type="SUPFAM" id="SSF56801">
    <property type="entry name" value="Acetyl-CoA synthetase-like"/>
    <property type="match status" value="1"/>
</dbReference>
<evidence type="ECO:0000256" key="2">
    <source>
        <dbReference type="ARBA" id="ARBA00022598"/>
    </source>
</evidence>
<organism evidence="6 7">
    <name type="scientific">Mixia osmundae (strain CBS 9802 / IAM 14324 / JCM 22182 / KY 12970)</name>
    <dbReference type="NCBI Taxonomy" id="764103"/>
    <lineage>
        <taxon>Eukaryota</taxon>
        <taxon>Fungi</taxon>
        <taxon>Dikarya</taxon>
        <taxon>Basidiomycota</taxon>
        <taxon>Pucciniomycotina</taxon>
        <taxon>Mixiomycetes</taxon>
        <taxon>Mixiales</taxon>
        <taxon>Mixiaceae</taxon>
        <taxon>Mixia</taxon>
    </lineage>
</organism>
<dbReference type="EMBL" id="BABT02000252">
    <property type="protein sequence ID" value="GAA99999.1"/>
    <property type="molecule type" value="Genomic_DNA"/>
</dbReference>
<evidence type="ECO:0000313" key="7">
    <source>
        <dbReference type="Proteomes" id="UP000009131"/>
    </source>
</evidence>
<dbReference type="NCBIfam" id="TIGR01217">
    <property type="entry name" value="ac_ac_CoA_syn"/>
    <property type="match status" value="1"/>
</dbReference>
<dbReference type="AlphaFoldDB" id="G7EAY9"/>
<dbReference type="OMA" id="MPNTWQT"/>
<dbReference type="PANTHER" id="PTHR42921:SF1">
    <property type="entry name" value="ACETOACETYL-COA SYNTHETASE"/>
    <property type="match status" value="1"/>
</dbReference>
<dbReference type="InterPro" id="IPR045851">
    <property type="entry name" value="AMP-bd_C_sf"/>
</dbReference>
<dbReference type="InterPro" id="IPR005914">
    <property type="entry name" value="Acac_CoA_synth"/>
</dbReference>
<dbReference type="InParanoid" id="G7EAY9"/>
<name>G7EAY9_MIXOS</name>
<keyword evidence="4" id="KW-0067">ATP-binding</keyword>
<dbReference type="GO" id="GO:0006629">
    <property type="term" value="P:lipid metabolic process"/>
    <property type="evidence" value="ECO:0007669"/>
    <property type="project" value="InterPro"/>
</dbReference>
<keyword evidence="3" id="KW-0547">Nucleotide-binding</keyword>
<evidence type="ECO:0000256" key="1">
    <source>
        <dbReference type="ARBA" id="ARBA00006432"/>
    </source>
</evidence>
<evidence type="ECO:0000313" key="6">
    <source>
        <dbReference type="EMBL" id="GAA99999.1"/>
    </source>
</evidence>
<comment type="similarity">
    <text evidence="1">Belongs to the ATP-dependent AMP-binding enzyme family.</text>
</comment>
<evidence type="ECO:0000256" key="3">
    <source>
        <dbReference type="ARBA" id="ARBA00022741"/>
    </source>
</evidence>
<dbReference type="NCBIfam" id="NF002937">
    <property type="entry name" value="PRK03584.1"/>
    <property type="match status" value="1"/>
</dbReference>
<dbReference type="Pfam" id="PF00501">
    <property type="entry name" value="AMP-binding"/>
    <property type="match status" value="1"/>
</dbReference>
<dbReference type="GO" id="GO:0030729">
    <property type="term" value="F:acetoacetate-CoA ligase activity"/>
    <property type="evidence" value="ECO:0007669"/>
    <property type="project" value="InterPro"/>
</dbReference>
<evidence type="ECO:0000259" key="5">
    <source>
        <dbReference type="Pfam" id="PF00501"/>
    </source>
</evidence>